<reference evidence="1 2" key="1">
    <citation type="submission" date="2010-04" db="EMBL/GenBank/DDBJ databases">
        <title>The Genome Sequence of Escherichia coli H605.</title>
        <authorList>
            <consortium name="The Broad Institute Genome Sequencing Platform"/>
            <consortium name="The Broad Institute Genome Sequencing Center for Infectious Disease"/>
            <person name="Feldgarden M."/>
            <person name="Gordon D.M."/>
            <person name="Johnson J.R."/>
            <person name="Johnston B.D."/>
            <person name="Young S."/>
            <person name="Zeng Q."/>
            <person name="Koehrsen M."/>
            <person name="Alvarado L."/>
            <person name="Berlin A.M."/>
            <person name="Borenstein D."/>
            <person name="Chapman S.B."/>
            <person name="Chen Z."/>
            <person name="Engels R."/>
            <person name="Freedman E."/>
            <person name="Gellesch M."/>
            <person name="Goldberg J."/>
            <person name="Griggs A."/>
            <person name="Gujja S."/>
            <person name="Heilman E.R."/>
            <person name="Heiman D.I."/>
            <person name="Hepburn T.A."/>
            <person name="Howarth C."/>
            <person name="Jen D."/>
            <person name="Larson L."/>
            <person name="Mehta T."/>
            <person name="Park D."/>
            <person name="Pearson M."/>
            <person name="Richards J."/>
            <person name="Roberts A."/>
            <person name="Saif S."/>
            <person name="Shea T.D."/>
            <person name="Shenoy N."/>
            <person name="Sisk P."/>
            <person name="Stolte C."/>
            <person name="Sykes S.N."/>
            <person name="Walk T."/>
            <person name="White J."/>
            <person name="Yandava C."/>
            <person name="Haas B."/>
            <person name="Henn M.R."/>
            <person name="Nusbaum C."/>
            <person name="Birren B."/>
        </authorList>
    </citation>
    <scope>NUCLEOTIDE SEQUENCE [LARGE SCALE GENOMIC DNA]</scope>
    <source>
        <strain evidence="1 2">H605</strain>
    </source>
</reference>
<sequence>MLAAFLTENFIATVQNANVVIPCSTCQKKFTRSIKSSPYKHTGYHISLDSKEIIFNVVRFVTIS</sequence>
<accession>A0AAJ3P001</accession>
<name>A0AAJ3P001_ECOLX</name>
<dbReference type="Proteomes" id="UP000243401">
    <property type="component" value="Unassembled WGS sequence"/>
</dbReference>
<comment type="caution">
    <text evidence="1">The sequence shown here is derived from an EMBL/GenBank/DDBJ whole genome shotgun (WGS) entry which is preliminary data.</text>
</comment>
<dbReference type="AlphaFoldDB" id="A0AAJ3P001"/>
<evidence type="ECO:0000313" key="2">
    <source>
        <dbReference type="Proteomes" id="UP000243401"/>
    </source>
</evidence>
<organism evidence="1 2">
    <name type="scientific">Escherichia coli H605</name>
    <dbReference type="NCBI Taxonomy" id="656410"/>
    <lineage>
        <taxon>Bacteria</taxon>
        <taxon>Pseudomonadati</taxon>
        <taxon>Pseudomonadota</taxon>
        <taxon>Gammaproteobacteria</taxon>
        <taxon>Enterobacterales</taxon>
        <taxon>Enterobacteriaceae</taxon>
        <taxon>Escherichia</taxon>
    </lineage>
</organism>
<dbReference type="EMBL" id="ADJX01000002">
    <property type="protein sequence ID" value="OSL49480.1"/>
    <property type="molecule type" value="Genomic_DNA"/>
</dbReference>
<evidence type="ECO:0000313" key="1">
    <source>
        <dbReference type="EMBL" id="OSL49480.1"/>
    </source>
</evidence>
<proteinExistence type="predicted"/>
<gene>
    <name evidence="1" type="ORF">EATG_00348</name>
</gene>
<protein>
    <submittedName>
        <fullName evidence="1">Uncharacterized protein</fullName>
    </submittedName>
</protein>